<keyword evidence="6" id="KW-1185">Reference proteome</keyword>
<evidence type="ECO:0000259" key="4">
    <source>
        <dbReference type="SMART" id="SM01317"/>
    </source>
</evidence>
<dbReference type="Gene3D" id="1.10.287.130">
    <property type="match status" value="1"/>
</dbReference>
<dbReference type="RefSeq" id="WP_061802099.1">
    <property type="nucleotide sequence ID" value="NZ_FOXX01000001.1"/>
</dbReference>
<reference evidence="5 6" key="1">
    <citation type="submission" date="2016-10" db="EMBL/GenBank/DDBJ databases">
        <authorList>
            <person name="Varghese N."/>
            <person name="Submissions S."/>
        </authorList>
    </citation>
    <scope>NUCLEOTIDE SEQUENCE [LARGE SCALE GENOMIC DNA]</scope>
    <source>
        <strain evidence="5 6">DSM 13796</strain>
    </source>
</reference>
<evidence type="ECO:0000313" key="5">
    <source>
        <dbReference type="EMBL" id="SFQ21079.1"/>
    </source>
</evidence>
<dbReference type="EMBL" id="FOXX01000001">
    <property type="protein sequence ID" value="SFQ21079.1"/>
    <property type="molecule type" value="Genomic_DNA"/>
</dbReference>
<dbReference type="InterPro" id="IPR016122">
    <property type="entry name" value="SpoOB_C"/>
</dbReference>
<dbReference type="Proteomes" id="UP000182762">
    <property type="component" value="Unassembled WGS sequence"/>
</dbReference>
<evidence type="ECO:0000313" key="6">
    <source>
        <dbReference type="Proteomes" id="UP000182762"/>
    </source>
</evidence>
<comment type="caution">
    <text evidence="5">The sequence shown here is derived from an EMBL/GenBank/DDBJ whole genome shotgun (WGS) entry which is preliminary data.</text>
</comment>
<dbReference type="Pfam" id="PF14682">
    <property type="entry name" value="SPOB_ab"/>
    <property type="match status" value="1"/>
</dbReference>
<dbReference type="SUPFAM" id="SSF55890">
    <property type="entry name" value="Sporulation response regulatory protein Spo0B"/>
    <property type="match status" value="1"/>
</dbReference>
<dbReference type="Gene3D" id="3.30.565.30">
    <property type="entry name" value="Sporulation initiation phosphotransferase B (SpoOB), C-terminal domain"/>
    <property type="match status" value="1"/>
</dbReference>
<dbReference type="SMART" id="SM01317">
    <property type="entry name" value="SPOB_ab"/>
    <property type="match status" value="1"/>
</dbReference>
<keyword evidence="3" id="KW-0418">Kinase</keyword>
<feature type="domain" description="Sporulation initiation phosphotransferase B C-terminal" evidence="4">
    <location>
        <begin position="59"/>
        <end position="171"/>
    </location>
</feature>
<sequence length="183" mass="21243">MSKEWDVVELLKHARHDWLNRLQLIKGNLSLNRLDRVQQTIEEIIAISKNESKLTSTGAHKLTAFLLTYGFRETVLKLDIEVNGEVCDLSPYDEELADWCESLFYVLENVANKESNHHLDVSFYLEEGPSLFFDFSGIIENEKKIEEWLSKETLNMFSIACYKIAKDELTVQLVMNEKQHSNS</sequence>
<evidence type="ECO:0000256" key="2">
    <source>
        <dbReference type="ARBA" id="ARBA00022679"/>
    </source>
</evidence>
<dbReference type="InterPro" id="IPR039506">
    <property type="entry name" value="SPOB_a"/>
</dbReference>
<evidence type="ECO:0000256" key="1">
    <source>
        <dbReference type="ARBA" id="ARBA00022553"/>
    </source>
</evidence>
<keyword evidence="1" id="KW-0597">Phosphoprotein</keyword>
<dbReference type="GeneID" id="93709416"/>
<dbReference type="InterPro" id="IPR016120">
    <property type="entry name" value="Sig_transdc_His_kin_SpoOB"/>
</dbReference>
<accession>A0A1I5WN04</accession>
<dbReference type="InterPro" id="IPR037100">
    <property type="entry name" value="Spo0B_C_sf"/>
</dbReference>
<dbReference type="Pfam" id="PF14689">
    <property type="entry name" value="SPOB_a"/>
    <property type="match status" value="1"/>
</dbReference>
<name>A0A1I5WN04_9BACI</name>
<organism evidence="5 6">
    <name type="scientific">Priestia endophytica DSM 13796</name>
    <dbReference type="NCBI Taxonomy" id="1121089"/>
    <lineage>
        <taxon>Bacteria</taxon>
        <taxon>Bacillati</taxon>
        <taxon>Bacillota</taxon>
        <taxon>Bacilli</taxon>
        <taxon>Bacillales</taxon>
        <taxon>Bacillaceae</taxon>
        <taxon>Priestia</taxon>
    </lineage>
</organism>
<proteinExistence type="predicted"/>
<protein>
    <submittedName>
        <fullName evidence="5">Stage 0 sporulation protein B (Sporulation initiation phosphotransferase)</fullName>
    </submittedName>
</protein>
<evidence type="ECO:0000256" key="3">
    <source>
        <dbReference type="ARBA" id="ARBA00022777"/>
    </source>
</evidence>
<gene>
    <name evidence="5" type="ORF">SAMN02745910_00649</name>
</gene>
<keyword evidence="2" id="KW-0808">Transferase</keyword>